<evidence type="ECO:0000313" key="2">
    <source>
        <dbReference type="EMBL" id="KFB08674.1"/>
    </source>
</evidence>
<feature type="transmembrane region" description="Helical" evidence="1">
    <location>
        <begin position="62"/>
        <end position="89"/>
    </location>
</feature>
<dbReference type="Pfam" id="PF14248">
    <property type="entry name" value="DUF4345"/>
    <property type="match status" value="1"/>
</dbReference>
<feature type="transmembrane region" description="Helical" evidence="1">
    <location>
        <begin position="20"/>
        <end position="41"/>
    </location>
</feature>
<proteinExistence type="predicted"/>
<dbReference type="OrthoDB" id="9808658at2"/>
<reference evidence="2 3" key="1">
    <citation type="submission" date="2014-05" db="EMBL/GenBank/DDBJ databases">
        <title>Draft Genome Sequence of Nitratireductor basaltis Strain UMTGB225, A Marine Bacterium Isolated from Green Barrel Tunicate.</title>
        <authorList>
            <person name="Gan H.Y."/>
        </authorList>
    </citation>
    <scope>NUCLEOTIDE SEQUENCE [LARGE SCALE GENOMIC DNA]</scope>
    <source>
        <strain evidence="2 3">UMTGB225</strain>
    </source>
</reference>
<comment type="caution">
    <text evidence="2">The sequence shown here is derived from an EMBL/GenBank/DDBJ whole genome shotgun (WGS) entry which is preliminary data.</text>
</comment>
<name>A0A084U6T8_9HYPH</name>
<gene>
    <name evidence="2" type="ORF">EL18_02928</name>
</gene>
<evidence type="ECO:0000256" key="1">
    <source>
        <dbReference type="SAM" id="Phobius"/>
    </source>
</evidence>
<evidence type="ECO:0000313" key="3">
    <source>
        <dbReference type="Proteomes" id="UP000053675"/>
    </source>
</evidence>
<dbReference type="InterPro" id="IPR025597">
    <property type="entry name" value="DUF4345"/>
</dbReference>
<accession>A0A084U6T8</accession>
<dbReference type="PATRIC" id="fig|472175.3.peg.2921"/>
<dbReference type="EMBL" id="JMQM01000002">
    <property type="protein sequence ID" value="KFB08674.1"/>
    <property type="molecule type" value="Genomic_DNA"/>
</dbReference>
<keyword evidence="1" id="KW-0472">Membrane</keyword>
<dbReference type="STRING" id="472175.EL18_02928"/>
<keyword evidence="1" id="KW-0812">Transmembrane</keyword>
<dbReference type="AlphaFoldDB" id="A0A084U6T8"/>
<dbReference type="eggNOG" id="ENOG503341Q">
    <property type="taxonomic scope" value="Bacteria"/>
</dbReference>
<sequence length="131" mass="14099">MDFALPWPTSDGEWLAWSSAAATIFIGFIAMFAPGTTLRLLRLDNPPMHNSGLSTVRAQLGGFYIGIGVAAILFAQPLIYLTLGLGWSLALFGRIISMMSDRANTLHNWIALVLNALLAALSLAFTLGFIS</sequence>
<dbReference type="Proteomes" id="UP000053675">
    <property type="component" value="Unassembled WGS sequence"/>
</dbReference>
<keyword evidence="1" id="KW-1133">Transmembrane helix</keyword>
<organism evidence="2 3">
    <name type="scientific">Nitratireductor basaltis</name>
    <dbReference type="NCBI Taxonomy" id="472175"/>
    <lineage>
        <taxon>Bacteria</taxon>
        <taxon>Pseudomonadati</taxon>
        <taxon>Pseudomonadota</taxon>
        <taxon>Alphaproteobacteria</taxon>
        <taxon>Hyphomicrobiales</taxon>
        <taxon>Phyllobacteriaceae</taxon>
        <taxon>Nitratireductor</taxon>
    </lineage>
</organism>
<feature type="transmembrane region" description="Helical" evidence="1">
    <location>
        <begin position="109"/>
        <end position="130"/>
    </location>
</feature>
<dbReference type="RefSeq" id="WP_036485716.1">
    <property type="nucleotide sequence ID" value="NZ_JMQM01000002.1"/>
</dbReference>
<protein>
    <recommendedName>
        <fullName evidence="4">DUF4345 domain-containing protein</fullName>
    </recommendedName>
</protein>
<keyword evidence="3" id="KW-1185">Reference proteome</keyword>
<evidence type="ECO:0008006" key="4">
    <source>
        <dbReference type="Google" id="ProtNLM"/>
    </source>
</evidence>